<feature type="region of interest" description="Disordered" evidence="1">
    <location>
        <begin position="162"/>
        <end position="203"/>
    </location>
</feature>
<gene>
    <name evidence="3" type="ORF">PLXY2_LOCUS2784</name>
</gene>
<keyword evidence="4" id="KW-1185">Reference proteome</keyword>
<sequence>MCYVFNFGVAFVYILQRLSQFAMAVWMVFLMLVLVGFAGAVGVAYGYNYSLAEYIYNKPYGQPFFLRGGRLIHEQFFMDQNQILQYSNVPYDVGLERYNEDNFYMKEIEHFTPPWYPHRYGKYSNQFNTNRRNMQDIKSEQNLLQKLTTIIRKIKDVSPGVESRVSRMAEDLQQGADQDLARPRTDPDSSSTLKSDLAETGSG</sequence>
<reference evidence="3" key="1">
    <citation type="submission" date="2020-11" db="EMBL/GenBank/DDBJ databases">
        <authorList>
            <person name="Whiteford S."/>
        </authorList>
    </citation>
    <scope>NUCLEOTIDE SEQUENCE</scope>
</reference>
<evidence type="ECO:0000313" key="3">
    <source>
        <dbReference type="EMBL" id="CAG9102822.1"/>
    </source>
</evidence>
<evidence type="ECO:0000256" key="1">
    <source>
        <dbReference type="SAM" id="MobiDB-lite"/>
    </source>
</evidence>
<accession>A0A8S4DJ36</accession>
<dbReference type="Proteomes" id="UP000653454">
    <property type="component" value="Unassembled WGS sequence"/>
</dbReference>
<organism evidence="3 4">
    <name type="scientific">Plutella xylostella</name>
    <name type="common">Diamondback moth</name>
    <name type="synonym">Plutella maculipennis</name>
    <dbReference type="NCBI Taxonomy" id="51655"/>
    <lineage>
        <taxon>Eukaryota</taxon>
        <taxon>Metazoa</taxon>
        <taxon>Ecdysozoa</taxon>
        <taxon>Arthropoda</taxon>
        <taxon>Hexapoda</taxon>
        <taxon>Insecta</taxon>
        <taxon>Pterygota</taxon>
        <taxon>Neoptera</taxon>
        <taxon>Endopterygota</taxon>
        <taxon>Lepidoptera</taxon>
        <taxon>Glossata</taxon>
        <taxon>Ditrysia</taxon>
        <taxon>Yponomeutoidea</taxon>
        <taxon>Plutellidae</taxon>
        <taxon>Plutella</taxon>
    </lineage>
</organism>
<name>A0A8S4DJ36_PLUXY</name>
<proteinExistence type="predicted"/>
<feature type="transmembrane region" description="Helical" evidence="2">
    <location>
        <begin position="21"/>
        <end position="47"/>
    </location>
</feature>
<evidence type="ECO:0000256" key="2">
    <source>
        <dbReference type="SAM" id="Phobius"/>
    </source>
</evidence>
<dbReference type="AlphaFoldDB" id="A0A8S4DJ36"/>
<evidence type="ECO:0000313" key="4">
    <source>
        <dbReference type="Proteomes" id="UP000653454"/>
    </source>
</evidence>
<keyword evidence="2" id="KW-1133">Transmembrane helix</keyword>
<keyword evidence="2" id="KW-0812">Transmembrane</keyword>
<keyword evidence="2" id="KW-0472">Membrane</keyword>
<dbReference type="EMBL" id="CAJHNJ030000007">
    <property type="protein sequence ID" value="CAG9102822.1"/>
    <property type="molecule type" value="Genomic_DNA"/>
</dbReference>
<protein>
    <submittedName>
        <fullName evidence="3">(diamondback moth) hypothetical protein</fullName>
    </submittedName>
</protein>
<comment type="caution">
    <text evidence="3">The sequence shown here is derived from an EMBL/GenBank/DDBJ whole genome shotgun (WGS) entry which is preliminary data.</text>
</comment>